<evidence type="ECO:0000313" key="2">
    <source>
        <dbReference type="EMBL" id="MBO1306665.1"/>
    </source>
</evidence>
<sequence length="181" mass="20901">MNKYSTAIIGLLSLFTLMMQAFLFLGTIMTIWMFGSSSTNRKDAIAMILDNIDLTNSSLTPNFYAAFYLGILFFTSLTLFLYLNCIRHLLQNINEKIYFEEKNLKMIKRTLIFFSLYTLVNFGLELIHRAFNVTYLYDASAYPAYSWVGVFDGLITVMGIYVLYVVFRQGVLLKQENQSIV</sequence>
<dbReference type="Proteomes" id="UP000664601">
    <property type="component" value="Unassembled WGS sequence"/>
</dbReference>
<organism evidence="2 3">
    <name type="scientific">Candidatus Enterococcus moelleringii</name>
    <dbReference type="NCBI Taxonomy" id="2815325"/>
    <lineage>
        <taxon>Bacteria</taxon>
        <taxon>Bacillati</taxon>
        <taxon>Bacillota</taxon>
        <taxon>Bacilli</taxon>
        <taxon>Lactobacillales</taxon>
        <taxon>Enterococcaceae</taxon>
        <taxon>Enterococcus</taxon>
    </lineage>
</organism>
<keyword evidence="1" id="KW-0812">Transmembrane</keyword>
<feature type="transmembrane region" description="Helical" evidence="1">
    <location>
        <begin position="63"/>
        <end position="85"/>
    </location>
</feature>
<gene>
    <name evidence="2" type="ORF">JZO70_10860</name>
</gene>
<reference evidence="2 3" key="1">
    <citation type="submission" date="2021-03" db="EMBL/GenBank/DDBJ databases">
        <title>Enterococcal diversity collection.</title>
        <authorList>
            <person name="Gilmore M.S."/>
            <person name="Schwartzman J."/>
            <person name="Van Tyne D."/>
            <person name="Martin M."/>
            <person name="Earl A.M."/>
            <person name="Manson A.L."/>
            <person name="Straub T."/>
            <person name="Salamzade R."/>
            <person name="Saavedra J."/>
            <person name="Lebreton F."/>
            <person name="Prichula J."/>
            <person name="Schaufler K."/>
            <person name="Gaca A."/>
            <person name="Sgardioli B."/>
            <person name="Wagenaar J."/>
            <person name="Strong T."/>
        </authorList>
    </citation>
    <scope>NUCLEOTIDE SEQUENCE [LARGE SCALE GENOMIC DNA]</scope>
    <source>
        <strain evidence="2 3">669A</strain>
    </source>
</reference>
<dbReference type="RefSeq" id="WP_207673594.1">
    <property type="nucleotide sequence ID" value="NZ_JAFREM010000017.1"/>
</dbReference>
<protein>
    <submittedName>
        <fullName evidence="2">DUF2975 domain-containing protein</fullName>
    </submittedName>
</protein>
<evidence type="ECO:0000256" key="1">
    <source>
        <dbReference type="SAM" id="Phobius"/>
    </source>
</evidence>
<dbReference type="EMBL" id="JAFREM010000017">
    <property type="protein sequence ID" value="MBO1306665.1"/>
    <property type="molecule type" value="Genomic_DNA"/>
</dbReference>
<evidence type="ECO:0000313" key="3">
    <source>
        <dbReference type="Proteomes" id="UP000664601"/>
    </source>
</evidence>
<feature type="transmembrane region" description="Helical" evidence="1">
    <location>
        <begin position="7"/>
        <end position="34"/>
    </location>
</feature>
<keyword evidence="1" id="KW-0472">Membrane</keyword>
<feature type="transmembrane region" description="Helical" evidence="1">
    <location>
        <begin position="106"/>
        <end position="124"/>
    </location>
</feature>
<name>A0ABS3LAK2_9ENTE</name>
<keyword evidence="1" id="KW-1133">Transmembrane helix</keyword>
<keyword evidence="3" id="KW-1185">Reference proteome</keyword>
<comment type="caution">
    <text evidence="2">The sequence shown here is derived from an EMBL/GenBank/DDBJ whole genome shotgun (WGS) entry which is preliminary data.</text>
</comment>
<accession>A0ABS3LAK2</accession>
<proteinExistence type="predicted"/>
<feature type="transmembrane region" description="Helical" evidence="1">
    <location>
        <begin position="144"/>
        <end position="167"/>
    </location>
</feature>